<accession>A0A1G8DCF1</accession>
<reference evidence="2 3" key="1">
    <citation type="submission" date="2016-10" db="EMBL/GenBank/DDBJ databases">
        <authorList>
            <person name="de Groot N.N."/>
        </authorList>
    </citation>
    <scope>NUCLEOTIDE SEQUENCE [LARGE SCALE GENOMIC DNA]</scope>
    <source>
        <strain evidence="2 3">L 420-91</strain>
    </source>
</reference>
<dbReference type="InterPro" id="IPR025626">
    <property type="entry name" value="YyzF"/>
</dbReference>
<dbReference type="RefSeq" id="WP_057897251.1">
    <property type="nucleotide sequence ID" value="NZ_CP080764.1"/>
</dbReference>
<dbReference type="AlphaFoldDB" id="A0A1G8DCF1"/>
<protein>
    <submittedName>
        <fullName evidence="1 2">CxxH/CxxC protein</fullName>
    </submittedName>
</protein>
<dbReference type="Proteomes" id="UP000826616">
    <property type="component" value="Chromosome"/>
</dbReference>
<dbReference type="EMBL" id="CP080764">
    <property type="protein sequence ID" value="QYY42781.1"/>
    <property type="molecule type" value="Genomic_DNA"/>
</dbReference>
<proteinExistence type="predicted"/>
<evidence type="ECO:0000313" key="3">
    <source>
        <dbReference type="Proteomes" id="UP000198956"/>
    </source>
</evidence>
<dbReference type="Pfam" id="PF14116">
    <property type="entry name" value="YyzF"/>
    <property type="match status" value="1"/>
</dbReference>
<reference evidence="1 4" key="2">
    <citation type="submission" date="2021-08" db="EMBL/GenBank/DDBJ databases">
        <title>Complete genome sequence of the strain Aneurinibacillus thermoaerophilus CCM 8960.</title>
        <authorList>
            <person name="Musilova J."/>
            <person name="Kourilova X."/>
            <person name="Pernicova I."/>
            <person name="Bezdicek M."/>
            <person name="Lengerova M."/>
            <person name="Obruca S."/>
            <person name="Sedlar K."/>
        </authorList>
    </citation>
    <scope>NUCLEOTIDE SEQUENCE [LARGE SCALE GENOMIC DNA]</scope>
    <source>
        <strain evidence="1 4">CCM 8960</strain>
    </source>
</reference>
<dbReference type="GeneID" id="97143386"/>
<gene>
    <name evidence="1" type="ORF">K3F53_18565</name>
    <name evidence="2" type="ORF">SAMN04489735_10324</name>
</gene>
<evidence type="ECO:0000313" key="1">
    <source>
        <dbReference type="EMBL" id="QYY42781.1"/>
    </source>
</evidence>
<dbReference type="NCBIfam" id="TIGR04129">
    <property type="entry name" value="CxxH_BA5709"/>
    <property type="match status" value="1"/>
</dbReference>
<sequence>MLDPVKKEYLENGGERFIVCAADQLELALDEFVDEYGEAPDVYVLSEVEKEVVGWKAPKTCRYSAEKPAYILL</sequence>
<name>A0A1G8DCF1_ANETH</name>
<keyword evidence="4" id="KW-1185">Reference proteome</keyword>
<evidence type="ECO:0000313" key="4">
    <source>
        <dbReference type="Proteomes" id="UP000826616"/>
    </source>
</evidence>
<dbReference type="OrthoDB" id="1652387at2"/>
<dbReference type="EMBL" id="FNDE01000032">
    <property type="protein sequence ID" value="SDH55069.1"/>
    <property type="molecule type" value="Genomic_DNA"/>
</dbReference>
<evidence type="ECO:0000313" key="2">
    <source>
        <dbReference type="EMBL" id="SDH55069.1"/>
    </source>
</evidence>
<organism evidence="2 3">
    <name type="scientific">Aneurinibacillus thermoaerophilus</name>
    <dbReference type="NCBI Taxonomy" id="143495"/>
    <lineage>
        <taxon>Bacteria</taxon>
        <taxon>Bacillati</taxon>
        <taxon>Bacillota</taxon>
        <taxon>Bacilli</taxon>
        <taxon>Bacillales</taxon>
        <taxon>Paenibacillaceae</taxon>
        <taxon>Aneurinibacillus group</taxon>
        <taxon>Aneurinibacillus</taxon>
    </lineage>
</organism>
<dbReference type="Proteomes" id="UP000198956">
    <property type="component" value="Unassembled WGS sequence"/>
</dbReference>